<sequence>MSSETTMALENNEDLCEQFLKDNNVVYKRNIHVMENKIQFMEIDFIIPGAIIEIKTGTSLPVNRIIKQLQRYIEYVPGSFTIYLYSHQIFDTDDLHRIQFDPRIKLIRQFTEIAISNIDCFIFDVTAVRSFGSKLNNKYEYFLNKYKKNNIIIPKKVYDIATVIMTQTELDRLHKFNIMINDTIPQSINLIHHKISYGTPYLEYFTKSQYNRLFYLFFDKCNVYGLESWLPTKCISGVSDICKTCNKIYFIKYLQNEKCVNCMDNNSSKSFKRKFTEIQAKEDKEDKDSRPNKKGRIISLTPKMFVFNKIES</sequence>
<proteinExistence type="predicted"/>
<evidence type="ECO:0000313" key="1">
    <source>
        <dbReference type="EMBL" id="ARF11877.1"/>
    </source>
</evidence>
<name>A0A1V0SJH5_9VIRU</name>
<reference evidence="1" key="1">
    <citation type="journal article" date="2017" name="Science">
        <title>Giant viruses with an expanded complement of translation system components.</title>
        <authorList>
            <person name="Schulz F."/>
            <person name="Yutin N."/>
            <person name="Ivanova N.N."/>
            <person name="Ortega D.R."/>
            <person name="Lee T.K."/>
            <person name="Vierheilig J."/>
            <person name="Daims H."/>
            <person name="Horn M."/>
            <person name="Wagner M."/>
            <person name="Jensen G.J."/>
            <person name="Kyrpides N.C."/>
            <person name="Koonin E.V."/>
            <person name="Woyke T."/>
        </authorList>
    </citation>
    <scope>NUCLEOTIDE SEQUENCE</scope>
    <source>
        <strain evidence="1">KNV1</strain>
    </source>
</reference>
<gene>
    <name evidence="1" type="ORF">Klosneuvirus_3_12</name>
</gene>
<dbReference type="EMBL" id="KY684110">
    <property type="protein sequence ID" value="ARF11877.1"/>
    <property type="molecule type" value="Genomic_DNA"/>
</dbReference>
<accession>A0A1V0SJH5</accession>
<organism evidence="1">
    <name type="scientific">Klosneuvirus KNV1</name>
    <dbReference type="NCBI Taxonomy" id="1977640"/>
    <lineage>
        <taxon>Viruses</taxon>
        <taxon>Varidnaviria</taxon>
        <taxon>Bamfordvirae</taxon>
        <taxon>Nucleocytoviricota</taxon>
        <taxon>Megaviricetes</taxon>
        <taxon>Imitervirales</taxon>
        <taxon>Mimiviridae</taxon>
        <taxon>Klosneuvirinae</taxon>
        <taxon>Klosneuvirus</taxon>
    </lineage>
</organism>
<protein>
    <submittedName>
        <fullName evidence="1">Uncharacterized protein</fullName>
    </submittedName>
</protein>